<dbReference type="SUPFAM" id="SSF88874">
    <property type="entry name" value="Receptor-binding domain of short tail fibre protein gp12"/>
    <property type="match status" value="1"/>
</dbReference>
<dbReference type="Gene3D" id="3.90.1340.10">
    <property type="entry name" value="Phage tail collar domain"/>
    <property type="match status" value="1"/>
</dbReference>
<evidence type="ECO:0000259" key="1">
    <source>
        <dbReference type="Pfam" id="PF07484"/>
    </source>
</evidence>
<dbReference type="Pfam" id="PF07484">
    <property type="entry name" value="Collar"/>
    <property type="match status" value="1"/>
</dbReference>
<reference evidence="2 3" key="1">
    <citation type="submission" date="2021-03" db="EMBL/GenBank/DDBJ databases">
        <title>Complete Genome of Pseudoalteromonas viridis Strain BBR56, a new biocontrol bacterial candidate.</title>
        <authorList>
            <person name="Handayani D.P."/>
            <person name="Isnansetyo A."/>
            <person name="Istiqomah I."/>
            <person name="Jumina J."/>
        </authorList>
    </citation>
    <scope>NUCLEOTIDE SEQUENCE [LARGE SCALE GENOMIC DNA]</scope>
    <source>
        <strain evidence="2 3">BBR56</strain>
    </source>
</reference>
<name>A0ABX7V5L6_9GAMM</name>
<feature type="domain" description="Phage tail collar" evidence="1">
    <location>
        <begin position="8"/>
        <end position="64"/>
    </location>
</feature>
<protein>
    <submittedName>
        <fullName evidence="2">Tail fiber protein</fullName>
    </submittedName>
</protein>
<dbReference type="InterPro" id="IPR037053">
    <property type="entry name" value="Phage_tail_collar_dom_sf"/>
</dbReference>
<evidence type="ECO:0000313" key="2">
    <source>
        <dbReference type="EMBL" id="QTL33859.1"/>
    </source>
</evidence>
<dbReference type="InterPro" id="IPR011083">
    <property type="entry name" value="Phage_tail_collar_dom"/>
</dbReference>
<proteinExistence type="predicted"/>
<dbReference type="Proteomes" id="UP000665025">
    <property type="component" value="Chromosome 1"/>
</dbReference>
<gene>
    <name evidence="2" type="ORF">J5X90_09525</name>
</gene>
<accession>A0ABX7V5L6</accession>
<keyword evidence="3" id="KW-1185">Reference proteome</keyword>
<evidence type="ECO:0000313" key="3">
    <source>
        <dbReference type="Proteomes" id="UP000665025"/>
    </source>
</evidence>
<organism evidence="2 3">
    <name type="scientific">Pseudoalteromonas viridis</name>
    <dbReference type="NCBI Taxonomy" id="339617"/>
    <lineage>
        <taxon>Bacteria</taxon>
        <taxon>Pseudomonadati</taxon>
        <taxon>Pseudomonadota</taxon>
        <taxon>Gammaproteobacteria</taxon>
        <taxon>Alteromonadales</taxon>
        <taxon>Pseudoalteromonadaceae</taxon>
        <taxon>Pseudoalteromonas</taxon>
    </lineage>
</organism>
<sequence>MAASAFIGEMMPFTSNFAVRQFAECTGLIMSISQHSATFAIMGTIYGGDGRSTFALPDLRGRSPISYGQGKGLSMYRLGSRGGSETVQLTTAHLPAHSHTASATVNVSSTAEATLSVATNDAIDFRPSTGAFLGTPEDPCFFEPNAFDPEQLVEIKGPDIQVQTVSESASVTLDEAGLGEEVEILSPFTTVNWQVCINGLWPSRP</sequence>
<dbReference type="RefSeq" id="WP_209050962.1">
    <property type="nucleotide sequence ID" value="NZ_CP072425.1"/>
</dbReference>
<dbReference type="EMBL" id="CP072425">
    <property type="protein sequence ID" value="QTL33859.1"/>
    <property type="molecule type" value="Genomic_DNA"/>
</dbReference>